<dbReference type="OrthoDB" id="1098423at2759"/>
<accession>A0A9W3DLF1</accession>
<keyword evidence="3" id="KW-1185">Reference proteome</keyword>
<name>A0A9W3DLF1_RAPSA</name>
<dbReference type="InterPro" id="IPR029472">
    <property type="entry name" value="Copia-like_N"/>
</dbReference>
<dbReference type="KEGG" id="rsz:108807849"/>
<sequence length="336" mass="37605">MVSLKKFPRRSNRLAARTAPLASPADAGPDLQASRALVGVDLNDSIHSPYFMHTSDHPGLILISIKLDGSNFDDWEAAMKIALDSKNKIGFVDGSLPRPLDSDLNFRIWSRCNSLVKSWILNSVSTQIYRSILRLNDATDVWNDLHSRFHMTNLPRTYNLTQEIQDLRQGSLSPSDYFTKLKTLWSSLESCEEADDPCTCGKAARLYQKAERAKIVKFLAGLNESYAVIRRQIIMKKTLPSLTEVYNILDQDDSQKSFAVATPAAFQVSETPASQPPPSSVCYVQTGAHKGKPICSFCNRVGHIAERCYKKHGFPPGFDLADSDFHLIDFDRGFDQ</sequence>
<gene>
    <name evidence="4" type="primary">LOC108807849</name>
</gene>
<organism evidence="3 4">
    <name type="scientific">Raphanus sativus</name>
    <name type="common">Radish</name>
    <name type="synonym">Raphanus raphanistrum var. sativus</name>
    <dbReference type="NCBI Taxonomy" id="3726"/>
    <lineage>
        <taxon>Eukaryota</taxon>
        <taxon>Viridiplantae</taxon>
        <taxon>Streptophyta</taxon>
        <taxon>Embryophyta</taxon>
        <taxon>Tracheophyta</taxon>
        <taxon>Spermatophyta</taxon>
        <taxon>Magnoliopsida</taxon>
        <taxon>eudicotyledons</taxon>
        <taxon>Gunneridae</taxon>
        <taxon>Pentapetalae</taxon>
        <taxon>rosids</taxon>
        <taxon>malvids</taxon>
        <taxon>Brassicales</taxon>
        <taxon>Brassicaceae</taxon>
        <taxon>Brassiceae</taxon>
        <taxon>Raphanus</taxon>
    </lineage>
</organism>
<evidence type="ECO:0000313" key="3">
    <source>
        <dbReference type="Proteomes" id="UP000504610"/>
    </source>
</evidence>
<dbReference type="PANTHER" id="PTHR37610:SF97">
    <property type="entry name" value="RETROTRANSPOSON GAG DOMAIN-CONTAINING PROTEIN"/>
    <property type="match status" value="1"/>
</dbReference>
<dbReference type="GeneID" id="108807849"/>
<proteinExistence type="predicted"/>
<evidence type="ECO:0000259" key="1">
    <source>
        <dbReference type="Pfam" id="PF03732"/>
    </source>
</evidence>
<dbReference type="RefSeq" id="XP_056864263.1">
    <property type="nucleotide sequence ID" value="XM_057008283.1"/>
</dbReference>
<dbReference type="PANTHER" id="PTHR37610">
    <property type="entry name" value="CCHC-TYPE DOMAIN-CONTAINING PROTEIN"/>
    <property type="match status" value="1"/>
</dbReference>
<dbReference type="Proteomes" id="UP000504610">
    <property type="component" value="Chromosome 4"/>
</dbReference>
<protein>
    <submittedName>
        <fullName evidence="4">Uncharacterized protein LOC108807849</fullName>
    </submittedName>
</protein>
<evidence type="ECO:0000259" key="2">
    <source>
        <dbReference type="Pfam" id="PF14244"/>
    </source>
</evidence>
<dbReference type="Pfam" id="PF14244">
    <property type="entry name" value="Retrotran_gag_3"/>
    <property type="match status" value="1"/>
</dbReference>
<reference evidence="4" key="2">
    <citation type="submission" date="2025-08" db="UniProtKB">
        <authorList>
            <consortium name="RefSeq"/>
        </authorList>
    </citation>
    <scope>IDENTIFICATION</scope>
    <source>
        <tissue evidence="4">Leaf</tissue>
    </source>
</reference>
<dbReference type="InterPro" id="IPR005162">
    <property type="entry name" value="Retrotrans_gag_dom"/>
</dbReference>
<dbReference type="AlphaFoldDB" id="A0A9W3DLF1"/>
<feature type="domain" description="Retrotransposon gag" evidence="1">
    <location>
        <begin position="117"/>
        <end position="224"/>
    </location>
</feature>
<reference evidence="3" key="1">
    <citation type="journal article" date="2019" name="Database">
        <title>The radish genome database (RadishGD): an integrated information resource for radish genomics.</title>
        <authorList>
            <person name="Yu H.J."/>
            <person name="Baek S."/>
            <person name="Lee Y.J."/>
            <person name="Cho A."/>
            <person name="Mun J.H."/>
        </authorList>
    </citation>
    <scope>NUCLEOTIDE SEQUENCE [LARGE SCALE GENOMIC DNA]</scope>
    <source>
        <strain evidence="3">cv. WK10039</strain>
    </source>
</reference>
<dbReference type="Pfam" id="PF03732">
    <property type="entry name" value="Retrotrans_gag"/>
    <property type="match status" value="1"/>
</dbReference>
<feature type="domain" description="Retrotransposon Copia-like N-terminal" evidence="2">
    <location>
        <begin position="53"/>
        <end position="99"/>
    </location>
</feature>
<evidence type="ECO:0000313" key="4">
    <source>
        <dbReference type="RefSeq" id="XP_056864263.1"/>
    </source>
</evidence>